<feature type="domain" description="DNA-directed DNA polymerase family B exonuclease" evidence="15">
    <location>
        <begin position="464"/>
        <end position="718"/>
    </location>
</feature>
<evidence type="ECO:0000256" key="7">
    <source>
        <dbReference type="ARBA" id="ARBA00022771"/>
    </source>
</evidence>
<keyword evidence="3 12" id="KW-0808">Transferase</keyword>
<evidence type="ECO:0000313" key="19">
    <source>
        <dbReference type="Proteomes" id="UP001143981"/>
    </source>
</evidence>
<dbReference type="GO" id="GO:0005658">
    <property type="term" value="C:alpha DNA polymerase:primase complex"/>
    <property type="evidence" value="ECO:0007669"/>
    <property type="project" value="TreeGrafter"/>
</dbReference>
<comment type="subcellular location">
    <subcellularLocation>
        <location evidence="1">Nucleus</location>
    </subcellularLocation>
</comment>
<evidence type="ECO:0000256" key="2">
    <source>
        <dbReference type="ARBA" id="ARBA00005755"/>
    </source>
</evidence>
<evidence type="ECO:0000256" key="8">
    <source>
        <dbReference type="ARBA" id="ARBA00022833"/>
    </source>
</evidence>
<dbReference type="Gene3D" id="3.30.70.2820">
    <property type="match status" value="1"/>
</dbReference>
<dbReference type="InterPro" id="IPR006134">
    <property type="entry name" value="DNA-dir_DNA_pol_B_multi_dom"/>
</dbReference>
<dbReference type="Pfam" id="PF03104">
    <property type="entry name" value="DNA_pol_B_exo1"/>
    <property type="match status" value="1"/>
</dbReference>
<protein>
    <recommendedName>
        <fullName evidence="12">DNA polymerase</fullName>
        <ecNumber evidence="12">2.7.7.7</ecNumber>
    </recommendedName>
</protein>
<dbReference type="InterPro" id="IPR015088">
    <property type="entry name" value="Znf_DNA-dir_DNA_pol_B_alpha"/>
</dbReference>
<evidence type="ECO:0000256" key="13">
    <source>
        <dbReference type="SAM" id="MobiDB-lite"/>
    </source>
</evidence>
<feature type="compositionally biased region" description="Acidic residues" evidence="13">
    <location>
        <begin position="88"/>
        <end position="98"/>
    </location>
</feature>
<dbReference type="CDD" id="cd05776">
    <property type="entry name" value="DNA_polB_alpha_exo"/>
    <property type="match status" value="1"/>
</dbReference>
<dbReference type="Pfam" id="PF12254">
    <property type="entry name" value="DNA_pol_alpha_N"/>
    <property type="match status" value="1"/>
</dbReference>
<dbReference type="InterPro" id="IPR023211">
    <property type="entry name" value="DNA_pol_palm_dom_sf"/>
</dbReference>
<evidence type="ECO:0000256" key="9">
    <source>
        <dbReference type="ARBA" id="ARBA00022932"/>
    </source>
</evidence>
<evidence type="ECO:0000256" key="5">
    <source>
        <dbReference type="ARBA" id="ARBA00022705"/>
    </source>
</evidence>
<dbReference type="Gene3D" id="2.40.50.730">
    <property type="match status" value="1"/>
</dbReference>
<dbReference type="InterPro" id="IPR012337">
    <property type="entry name" value="RNaseH-like_sf"/>
</dbReference>
<dbReference type="InterPro" id="IPR042087">
    <property type="entry name" value="DNA_pol_B_thumb"/>
</dbReference>
<feature type="compositionally biased region" description="Low complexity" evidence="13">
    <location>
        <begin position="142"/>
        <end position="153"/>
    </location>
</feature>
<keyword evidence="8" id="KW-0862">Zinc</keyword>
<evidence type="ECO:0000256" key="1">
    <source>
        <dbReference type="ARBA" id="ARBA00004123"/>
    </source>
</evidence>
<gene>
    <name evidence="18" type="primary">POL1</name>
    <name evidence="18" type="ORF">LPJ61_002481</name>
</gene>
<dbReference type="FunFam" id="1.10.132.60:FF:000004">
    <property type="entry name" value="DNA polymerase"/>
    <property type="match status" value="1"/>
</dbReference>
<name>A0A9W8CX63_9FUNG</name>
<comment type="similarity">
    <text evidence="2 12">Belongs to the DNA polymerase type-B family.</text>
</comment>
<keyword evidence="4 12" id="KW-0548">Nucleotidyltransferase</keyword>
<proteinExistence type="inferred from homology"/>
<dbReference type="InterPro" id="IPR043502">
    <property type="entry name" value="DNA/RNA_pol_sf"/>
</dbReference>
<evidence type="ECO:0000256" key="6">
    <source>
        <dbReference type="ARBA" id="ARBA00022723"/>
    </source>
</evidence>
<dbReference type="GO" id="GO:0003697">
    <property type="term" value="F:single-stranded DNA binding"/>
    <property type="evidence" value="ECO:0007669"/>
    <property type="project" value="TreeGrafter"/>
</dbReference>
<dbReference type="GO" id="GO:0003887">
    <property type="term" value="F:DNA-directed DNA polymerase activity"/>
    <property type="evidence" value="ECO:0007669"/>
    <property type="project" value="UniProtKB-KW"/>
</dbReference>
<dbReference type="Pfam" id="PF00136">
    <property type="entry name" value="DNA_pol_B"/>
    <property type="match status" value="1"/>
</dbReference>
<evidence type="ECO:0000256" key="3">
    <source>
        <dbReference type="ARBA" id="ARBA00022679"/>
    </source>
</evidence>
<evidence type="ECO:0000259" key="15">
    <source>
        <dbReference type="Pfam" id="PF03104"/>
    </source>
</evidence>
<dbReference type="InterPro" id="IPR038256">
    <property type="entry name" value="Pol_alpha_znc_sf"/>
</dbReference>
<dbReference type="SUPFAM" id="SSF53098">
    <property type="entry name" value="Ribonuclease H-like"/>
    <property type="match status" value="1"/>
</dbReference>
<dbReference type="GO" id="GO:0000166">
    <property type="term" value="F:nucleotide binding"/>
    <property type="evidence" value="ECO:0007669"/>
    <property type="project" value="InterPro"/>
</dbReference>
<dbReference type="SUPFAM" id="SSF56672">
    <property type="entry name" value="DNA/RNA polymerases"/>
    <property type="match status" value="1"/>
</dbReference>
<dbReference type="NCBIfam" id="TIGR00592">
    <property type="entry name" value="pol2"/>
    <property type="match status" value="1"/>
</dbReference>
<dbReference type="GO" id="GO:0008270">
    <property type="term" value="F:zinc ion binding"/>
    <property type="evidence" value="ECO:0007669"/>
    <property type="project" value="UniProtKB-KW"/>
</dbReference>
<keyword evidence="10 12" id="KW-0238">DNA-binding</keyword>
<dbReference type="Gene3D" id="1.10.132.60">
    <property type="entry name" value="DNA polymerase family B, C-terminal domain"/>
    <property type="match status" value="1"/>
</dbReference>
<dbReference type="FunFam" id="1.10.287.690:FF:000004">
    <property type="entry name" value="DNA polymerase"/>
    <property type="match status" value="1"/>
</dbReference>
<dbReference type="InterPro" id="IPR045846">
    <property type="entry name" value="POLBc_alpha"/>
</dbReference>
<organism evidence="18 19">
    <name type="scientific">Coemansia biformis</name>
    <dbReference type="NCBI Taxonomy" id="1286918"/>
    <lineage>
        <taxon>Eukaryota</taxon>
        <taxon>Fungi</taxon>
        <taxon>Fungi incertae sedis</taxon>
        <taxon>Zoopagomycota</taxon>
        <taxon>Kickxellomycotina</taxon>
        <taxon>Kickxellomycetes</taxon>
        <taxon>Kickxellales</taxon>
        <taxon>Kickxellaceae</taxon>
        <taxon>Coemansia</taxon>
    </lineage>
</organism>
<dbReference type="InterPro" id="IPR006133">
    <property type="entry name" value="DNA-dir_DNA_pol_B_exonuc"/>
</dbReference>
<dbReference type="InterPro" id="IPR024647">
    <property type="entry name" value="DNA_pol_a_cat_su_N"/>
</dbReference>
<dbReference type="PANTHER" id="PTHR45861">
    <property type="entry name" value="DNA POLYMERASE ALPHA CATALYTIC SUBUNIT"/>
    <property type="match status" value="1"/>
</dbReference>
<feature type="region of interest" description="Disordered" evidence="13">
    <location>
        <begin position="240"/>
        <end position="267"/>
    </location>
</feature>
<dbReference type="GO" id="GO:0006273">
    <property type="term" value="P:lagging strand elongation"/>
    <property type="evidence" value="ECO:0007669"/>
    <property type="project" value="TreeGrafter"/>
</dbReference>
<dbReference type="InterPro" id="IPR036397">
    <property type="entry name" value="RNaseH_sf"/>
</dbReference>
<dbReference type="CDD" id="cd05532">
    <property type="entry name" value="POLBc_alpha"/>
    <property type="match status" value="1"/>
</dbReference>
<evidence type="ECO:0000313" key="18">
    <source>
        <dbReference type="EMBL" id="KAJ1731543.1"/>
    </source>
</evidence>
<dbReference type="GO" id="GO:0003688">
    <property type="term" value="F:DNA replication origin binding"/>
    <property type="evidence" value="ECO:0007669"/>
    <property type="project" value="TreeGrafter"/>
</dbReference>
<reference evidence="18" key="1">
    <citation type="submission" date="2022-07" db="EMBL/GenBank/DDBJ databases">
        <title>Phylogenomic reconstructions and comparative analyses of Kickxellomycotina fungi.</title>
        <authorList>
            <person name="Reynolds N.K."/>
            <person name="Stajich J.E."/>
            <person name="Barry K."/>
            <person name="Grigoriev I.V."/>
            <person name="Crous P."/>
            <person name="Smith M.E."/>
        </authorList>
    </citation>
    <scope>NUCLEOTIDE SEQUENCE</scope>
    <source>
        <strain evidence="18">BCRC 34381</strain>
    </source>
</reference>
<dbReference type="Gene3D" id="1.10.3200.20">
    <property type="entry name" value="DNA Polymerase alpha, zinc finger"/>
    <property type="match status" value="1"/>
</dbReference>
<keyword evidence="19" id="KW-1185">Reference proteome</keyword>
<keyword evidence="9 12" id="KW-0239">DNA-directed DNA polymerase</keyword>
<dbReference type="EMBL" id="JANBOI010000317">
    <property type="protein sequence ID" value="KAJ1731543.1"/>
    <property type="molecule type" value="Genomic_DNA"/>
</dbReference>
<accession>A0A9W8CX63</accession>
<keyword evidence="5 12" id="KW-0235">DNA replication</keyword>
<evidence type="ECO:0000256" key="10">
    <source>
        <dbReference type="ARBA" id="ARBA00023125"/>
    </source>
</evidence>
<dbReference type="GO" id="GO:0003682">
    <property type="term" value="F:chromatin binding"/>
    <property type="evidence" value="ECO:0007669"/>
    <property type="project" value="TreeGrafter"/>
</dbReference>
<keyword evidence="6" id="KW-0479">Metal-binding</keyword>
<dbReference type="Gene3D" id="3.90.1600.10">
    <property type="entry name" value="Palm domain of DNA polymerase"/>
    <property type="match status" value="2"/>
</dbReference>
<dbReference type="EC" id="2.7.7.7" evidence="12"/>
<dbReference type="InterPro" id="IPR017964">
    <property type="entry name" value="DNA-dir_DNA_pol_B_CS"/>
</dbReference>
<feature type="region of interest" description="Disordered" evidence="13">
    <location>
        <begin position="836"/>
        <end position="863"/>
    </location>
</feature>
<dbReference type="GO" id="GO:1902975">
    <property type="term" value="P:mitotic DNA replication initiation"/>
    <property type="evidence" value="ECO:0007669"/>
    <property type="project" value="InterPro"/>
</dbReference>
<dbReference type="Proteomes" id="UP001143981">
    <property type="component" value="Unassembled WGS sequence"/>
</dbReference>
<keyword evidence="11" id="KW-0539">Nucleus</keyword>
<dbReference type="PANTHER" id="PTHR45861:SF1">
    <property type="entry name" value="DNA POLYMERASE ALPHA CATALYTIC SUBUNIT"/>
    <property type="match status" value="1"/>
</dbReference>
<dbReference type="GO" id="GO:0006272">
    <property type="term" value="P:leading strand elongation"/>
    <property type="evidence" value="ECO:0007669"/>
    <property type="project" value="TreeGrafter"/>
</dbReference>
<evidence type="ECO:0000259" key="17">
    <source>
        <dbReference type="Pfam" id="PF12254"/>
    </source>
</evidence>
<feature type="compositionally biased region" description="Acidic residues" evidence="13">
    <location>
        <begin position="42"/>
        <end position="62"/>
    </location>
</feature>
<keyword evidence="7" id="KW-0863">Zinc-finger</keyword>
<evidence type="ECO:0000256" key="11">
    <source>
        <dbReference type="ARBA" id="ARBA00023242"/>
    </source>
</evidence>
<comment type="caution">
    <text evidence="18">The sequence shown here is derived from an EMBL/GenBank/DDBJ whole genome shotgun (WGS) entry which is preliminary data.</text>
</comment>
<dbReference type="PROSITE" id="PS00116">
    <property type="entry name" value="DNA_POLYMERASE_B"/>
    <property type="match status" value="1"/>
</dbReference>
<dbReference type="SMART" id="SM00486">
    <property type="entry name" value="POLBc"/>
    <property type="match status" value="1"/>
</dbReference>
<sequence>MSSPSARKPRTRGAGDRTAANKSKFDKLRRLRAAGRSAAALSDDEPSDGDDDGMYVAMDEDEYQRRTRQAGLDDFVVDDDGAGYVDGGADDIGLDEASPEPTPTRARAQKQRSRRPEKRRPSPPPPLQPAGERRLDAMFKSAQMKPAKQQAPAADDDAFMSELISGLEVPGTPSRASGRARRQSRTPATAGSSSVRRRAVAAQGRPVSMVIPKPEPVNVVDISDPALDPFALPSAKRARLDMDDPFQDPQPAAGVPDLAPKPEVSPPVDPLVDDLADIDADALFDGLEVDDPGTGSVPLYTDAEPAGQSWMDVQLEMANPPDAEPAPLSAQDSAEAAGAGDILRMYWIDVLEKNGNLYVIGKALAGGAFRSCCLRVSGIERNVFLLPRVDPATGERYPIVDVHRELDALALRHGVRQFACKPVERRYAFELASVPASTEYLKVVYGFSQPALPEDFSGNTFERAFGITYSALELFLLKRRIMGPCWLEVRGARAVDSHSRQSWCRLEYTADDPKRVGLVSDDAFASTGLPRVPPMTVMTLSLKTVMDQRAGANEVVAASMLVYHNMVLDDQTPAAQRAGEQRTLVRPPPGVPMPSDFVRAAQMQSQRGLQIDAVRTEAALLSSLVAQLQRVDPDIVVAHNFYGFDLDVLLHRMRALRTDGWSRLGRLQRTQWPRLQPGGGGMGESTYGERQIMAGRVVCDTYLASRDLIRAKSYSLTSLASQELRIRRDEIPFDRIPEMFASSTALLHLLRHAAFDAFLAAALMIHLQVLPLTRQLTTLAGNLWSRTLVGARAERNEFLLLHEFYRGKFIRPDKTLGRAGKQKGLRAEISEAIDSRAADHEGGDEADEGGGGGGGGDDGDVAARGGRRRPAYLGGLVLEPRRGFYDRYVLLLDFNSLYPSIIQEFNICFTTVRRTGDEMPDAPSPDQEPGVLPRLLKTLVERRRQVKRLLKSAASAEEAAQLDVRQRALKLTANSMYGCLGFAFSRFYAKPLAMLITARGREILQATRDLALSDGLEVIYGDTDSIMIATRAEKLSAVYEMGAQFRRRVNERYRLLELDIDGVFRKLLLLKKKKYAALQIVNPEAHMDGAGADATKLETKGLDLVRRDWCELSHDVSDYVLKQLFSDEAGEAAIATIHEHLTRVGQAVRAGQVPLDKYAIHKGLTKAPEAYADKKSQPHVLVAMRLREKGISVRAGDTVPYIICDAKSKLLGGAEGSGSYAERARHPDEVRGSGGQLVPDAEWYLNQQVLPPCMRLLEPMDTDSATLAQCLGLDASRYRTAAPRQSGSGGGGDELRTLDSQIPDSERFKDAAPFVAKCPKCVQQYEVSGALACTHCESVPSPASLATQLAVQIRRHIRQYYAFVVQCDDCALQMANATRCHRCSGRVHEVYTDKMLYVQLQFLAYTFNPTTGGLPHDRLDHYRRLAAVVESYLAVSARRFVDLSALFSFCRV</sequence>
<dbReference type="InterPro" id="IPR006172">
    <property type="entry name" value="DNA-dir_DNA_pol_B"/>
</dbReference>
<evidence type="ECO:0000259" key="16">
    <source>
        <dbReference type="Pfam" id="PF08996"/>
    </source>
</evidence>
<dbReference type="OrthoDB" id="6755010at2759"/>
<evidence type="ECO:0000256" key="4">
    <source>
        <dbReference type="ARBA" id="ARBA00022695"/>
    </source>
</evidence>
<dbReference type="Pfam" id="PF08996">
    <property type="entry name" value="zf-DNA_Pol"/>
    <property type="match status" value="1"/>
</dbReference>
<feature type="compositionally biased region" description="Basic residues" evidence="13">
    <location>
        <begin position="107"/>
        <end position="118"/>
    </location>
</feature>
<comment type="catalytic activity">
    <reaction evidence="12">
        <text>DNA(n) + a 2'-deoxyribonucleoside 5'-triphosphate = DNA(n+1) + diphosphate</text>
        <dbReference type="Rhea" id="RHEA:22508"/>
        <dbReference type="Rhea" id="RHEA-COMP:17339"/>
        <dbReference type="Rhea" id="RHEA-COMP:17340"/>
        <dbReference type="ChEBI" id="CHEBI:33019"/>
        <dbReference type="ChEBI" id="CHEBI:61560"/>
        <dbReference type="ChEBI" id="CHEBI:173112"/>
        <dbReference type="EC" id="2.7.7.7"/>
    </reaction>
</comment>
<feature type="domain" description="DNA-directed DNA polymerase family B multifunctional" evidence="14">
    <location>
        <begin position="783"/>
        <end position="1259"/>
    </location>
</feature>
<dbReference type="Gene3D" id="3.30.420.10">
    <property type="entry name" value="Ribonuclease H-like superfamily/Ribonuclease H"/>
    <property type="match status" value="1"/>
</dbReference>
<feature type="domain" description="Zinc finger DNA-directed DNA polymerase family B alpha" evidence="16">
    <location>
        <begin position="1300"/>
        <end position="1447"/>
    </location>
</feature>
<evidence type="ECO:0000259" key="14">
    <source>
        <dbReference type="Pfam" id="PF00136"/>
    </source>
</evidence>
<dbReference type="PRINTS" id="PR00106">
    <property type="entry name" value="DNAPOLB"/>
</dbReference>
<evidence type="ECO:0000256" key="12">
    <source>
        <dbReference type="RuleBase" id="RU000442"/>
    </source>
</evidence>
<feature type="region of interest" description="Disordered" evidence="13">
    <location>
        <begin position="1"/>
        <end position="207"/>
    </location>
</feature>
<feature type="domain" description="DNA polymerase alpha catalytic subunit N-terminal" evidence="17">
    <location>
        <begin position="26"/>
        <end position="91"/>
    </location>
</feature>